<dbReference type="SUPFAM" id="SSF53032">
    <property type="entry name" value="tRNA-intron endonuclease catalytic domain-like"/>
    <property type="match status" value="1"/>
</dbReference>
<accession>A0A9P1IQR0</accession>
<gene>
    <name evidence="7" type="ORF">CAMP_LOCUS12043</name>
</gene>
<comment type="similarity">
    <text evidence="2">Belongs to the HscB family.</text>
</comment>
<dbReference type="Gene3D" id="1.20.1280.20">
    <property type="entry name" value="HscB, C-terminal domain"/>
    <property type="match status" value="1"/>
</dbReference>
<dbReference type="InterPro" id="IPR036167">
    <property type="entry name" value="tRNA_intron_Endo_cat-like_sf"/>
</dbReference>
<dbReference type="GO" id="GO:0051087">
    <property type="term" value="F:protein-folding chaperone binding"/>
    <property type="evidence" value="ECO:0007669"/>
    <property type="project" value="InterPro"/>
</dbReference>
<comment type="caution">
    <text evidence="7">The sequence shown here is derived from an EMBL/GenBank/DDBJ whole genome shotgun (WGS) entry which is preliminary data.</text>
</comment>
<dbReference type="EMBL" id="CANHGI010000004">
    <property type="protein sequence ID" value="CAI5449406.1"/>
    <property type="molecule type" value="Genomic_DNA"/>
</dbReference>
<evidence type="ECO:0000256" key="1">
    <source>
        <dbReference type="ARBA" id="ARBA00008078"/>
    </source>
</evidence>
<dbReference type="InterPro" id="IPR006677">
    <property type="entry name" value="tRNA_intron_Endonuc_cat-like"/>
</dbReference>
<dbReference type="AlphaFoldDB" id="A0A9P1IQR0"/>
<evidence type="ECO:0000256" key="2">
    <source>
        <dbReference type="ARBA" id="ARBA00010476"/>
    </source>
</evidence>
<dbReference type="NCBIfam" id="TIGR00714">
    <property type="entry name" value="hscB"/>
    <property type="match status" value="1"/>
</dbReference>
<evidence type="ECO:0000313" key="8">
    <source>
        <dbReference type="Proteomes" id="UP001152747"/>
    </source>
</evidence>
<dbReference type="GO" id="GO:0051259">
    <property type="term" value="P:protein complex oligomerization"/>
    <property type="evidence" value="ECO:0007669"/>
    <property type="project" value="InterPro"/>
</dbReference>
<dbReference type="GO" id="GO:0000213">
    <property type="term" value="F:tRNA-intron lyase activity"/>
    <property type="evidence" value="ECO:0007669"/>
    <property type="project" value="UniProtKB-EC"/>
</dbReference>
<dbReference type="EC" id="4.6.1.16" evidence="3"/>
<sequence length="397" mass="46522">MLPSCSSPRILPLFQIRCKTTTKKPSSCWKCEKIVNDPIICQKCNVIQPVEKSQDFFNYMGVEFKFDIDQEDLKKRFRQLQTKLHPDKFMQATDEEKQLSEQHSRRLNDAYKMLSDPFARAKYLMKQEEFDAEAEAESHAETEPEILMEMLERNENIAEMQSIDELKNEQEKISNEINIELENLGKFFESRKIAEARSTIGRLEMEESAAGTSKIREKVVKITVVNGNFYVEKDDLEFLEKTARVCVNRTNISESNWKYNSNLFKLLPPTILFLHEFGFIELYNTENQRIPIEMIDFPDTPQFRTQRLVARDLWRRGMYISDGARFGGHFLVYRNSPNQCHADFVVLCQHAKTSDELQTTSAMRVCNQVKKSLLIAKTLQNTVPHYTKCLWFRPEHL</sequence>
<dbReference type="GO" id="GO:0044571">
    <property type="term" value="P:[2Fe-2S] cluster assembly"/>
    <property type="evidence" value="ECO:0007669"/>
    <property type="project" value="InterPro"/>
</dbReference>
<dbReference type="Gene3D" id="1.10.287.110">
    <property type="entry name" value="DnaJ domain"/>
    <property type="match status" value="1"/>
</dbReference>
<reference evidence="7" key="1">
    <citation type="submission" date="2022-11" db="EMBL/GenBank/DDBJ databases">
        <authorList>
            <person name="Kikuchi T."/>
        </authorList>
    </citation>
    <scope>NUCLEOTIDE SEQUENCE</scope>
    <source>
        <strain evidence="7">PS1010</strain>
    </source>
</reference>
<dbReference type="Pfam" id="PF07743">
    <property type="entry name" value="HSCB_C"/>
    <property type="match status" value="1"/>
</dbReference>
<keyword evidence="4" id="KW-0143">Chaperone</keyword>
<dbReference type="GO" id="GO:0005634">
    <property type="term" value="C:nucleus"/>
    <property type="evidence" value="ECO:0007669"/>
    <property type="project" value="UniProtKB-ARBA"/>
</dbReference>
<dbReference type="InterPro" id="IPR011856">
    <property type="entry name" value="tRNA_endonuc-like_dom_sf"/>
</dbReference>
<proteinExistence type="inferred from homology"/>
<dbReference type="Gene3D" id="3.40.1350.10">
    <property type="match status" value="1"/>
</dbReference>
<dbReference type="GO" id="GO:0003676">
    <property type="term" value="F:nucleic acid binding"/>
    <property type="evidence" value="ECO:0007669"/>
    <property type="project" value="InterPro"/>
</dbReference>
<dbReference type="InterPro" id="IPR009073">
    <property type="entry name" value="HscB_oligo_C"/>
</dbReference>
<comment type="similarity">
    <text evidence="1">Belongs to the tRNA-intron endonuclease family.</text>
</comment>
<name>A0A9P1IQR0_9PELO</name>
<dbReference type="InterPro" id="IPR036869">
    <property type="entry name" value="J_dom_sf"/>
</dbReference>
<dbReference type="GO" id="GO:0005739">
    <property type="term" value="C:mitochondrion"/>
    <property type="evidence" value="ECO:0007669"/>
    <property type="project" value="TreeGrafter"/>
</dbReference>
<dbReference type="CDD" id="cd22363">
    <property type="entry name" value="tRNA-intron_lyase_C"/>
    <property type="match status" value="1"/>
</dbReference>
<dbReference type="Proteomes" id="UP001152747">
    <property type="component" value="Unassembled WGS sequence"/>
</dbReference>
<evidence type="ECO:0000256" key="3">
    <source>
        <dbReference type="ARBA" id="ARBA00012573"/>
    </source>
</evidence>
<comment type="catalytic activity">
    <reaction evidence="5">
        <text>pretRNA = a 3'-half-tRNA molecule with a 5'-OH end + a 5'-half-tRNA molecule with a 2',3'-cyclic phosphate end + an intron with a 2',3'-cyclic phosphate and a 5'-hydroxyl terminus.</text>
        <dbReference type="EC" id="4.6.1.16"/>
    </reaction>
</comment>
<dbReference type="GO" id="GO:0001671">
    <property type="term" value="F:ATPase activator activity"/>
    <property type="evidence" value="ECO:0007669"/>
    <property type="project" value="InterPro"/>
</dbReference>
<evidence type="ECO:0000259" key="6">
    <source>
        <dbReference type="PROSITE" id="PS50076"/>
    </source>
</evidence>
<evidence type="ECO:0000256" key="5">
    <source>
        <dbReference type="ARBA" id="ARBA00034031"/>
    </source>
</evidence>
<dbReference type="InterPro" id="IPR001623">
    <property type="entry name" value="DnaJ_domain"/>
</dbReference>
<evidence type="ECO:0000313" key="7">
    <source>
        <dbReference type="EMBL" id="CAI5449406.1"/>
    </source>
</evidence>
<dbReference type="GO" id="GO:0006388">
    <property type="term" value="P:tRNA splicing, via endonucleolytic cleavage and ligation"/>
    <property type="evidence" value="ECO:0007669"/>
    <property type="project" value="InterPro"/>
</dbReference>
<dbReference type="PANTHER" id="PTHR14021">
    <property type="entry name" value="IRON-SULFUR CLUSTER CO-CHAPERONE PROTEIN HSCB"/>
    <property type="match status" value="1"/>
</dbReference>
<dbReference type="PROSITE" id="PS50076">
    <property type="entry name" value="DNAJ_2"/>
    <property type="match status" value="1"/>
</dbReference>
<dbReference type="SUPFAM" id="SSF46565">
    <property type="entry name" value="Chaperone J-domain"/>
    <property type="match status" value="1"/>
</dbReference>
<dbReference type="OrthoDB" id="277802at2759"/>
<evidence type="ECO:0000256" key="4">
    <source>
        <dbReference type="ARBA" id="ARBA00023186"/>
    </source>
</evidence>
<dbReference type="PANTHER" id="PTHR14021:SF15">
    <property type="entry name" value="IRON-SULFUR CLUSTER CO-CHAPERONE PROTEIN HSCB"/>
    <property type="match status" value="1"/>
</dbReference>
<dbReference type="SMART" id="SM00271">
    <property type="entry name" value="DnaJ"/>
    <property type="match status" value="1"/>
</dbReference>
<feature type="domain" description="J" evidence="6">
    <location>
        <begin position="55"/>
        <end position="127"/>
    </location>
</feature>
<dbReference type="Pfam" id="PF01974">
    <property type="entry name" value="tRNA_int_endo"/>
    <property type="match status" value="1"/>
</dbReference>
<dbReference type="SUPFAM" id="SSF47144">
    <property type="entry name" value="HSC20 (HSCB), C-terminal oligomerisation domain"/>
    <property type="match status" value="1"/>
</dbReference>
<dbReference type="InterPro" id="IPR004640">
    <property type="entry name" value="HscB"/>
</dbReference>
<dbReference type="Pfam" id="PF00226">
    <property type="entry name" value="DnaJ"/>
    <property type="match status" value="1"/>
</dbReference>
<organism evidence="7 8">
    <name type="scientific">Caenorhabditis angaria</name>
    <dbReference type="NCBI Taxonomy" id="860376"/>
    <lineage>
        <taxon>Eukaryota</taxon>
        <taxon>Metazoa</taxon>
        <taxon>Ecdysozoa</taxon>
        <taxon>Nematoda</taxon>
        <taxon>Chromadorea</taxon>
        <taxon>Rhabditida</taxon>
        <taxon>Rhabditina</taxon>
        <taxon>Rhabditomorpha</taxon>
        <taxon>Rhabditoidea</taxon>
        <taxon>Rhabditidae</taxon>
        <taxon>Peloderinae</taxon>
        <taxon>Caenorhabditis</taxon>
    </lineage>
</organism>
<protein>
    <recommendedName>
        <fullName evidence="3">tRNA-intron lyase</fullName>
        <ecNumber evidence="3">4.6.1.16</ecNumber>
    </recommendedName>
</protein>
<keyword evidence="8" id="KW-1185">Reference proteome</keyword>
<dbReference type="InterPro" id="IPR036386">
    <property type="entry name" value="HscB_C_sf"/>
</dbReference>
<dbReference type="CDD" id="cd06257">
    <property type="entry name" value="DnaJ"/>
    <property type="match status" value="1"/>
</dbReference>